<accession>A0A135P4J2</accession>
<keyword evidence="3" id="KW-1185">Reference proteome</keyword>
<name>A0A135P4J2_9HYPH</name>
<reference evidence="2 3" key="1">
    <citation type="submission" date="2015-11" db="EMBL/GenBank/DDBJ databases">
        <title>Draft genome sequence of Agrobacterium sp. R89-1.</title>
        <authorList>
            <person name="Zahradnik J."/>
            <person name="Kyslikova E."/>
            <person name="Palyzova A."/>
            <person name="Kyslik P."/>
        </authorList>
    </citation>
    <scope>NUCLEOTIDE SEQUENCE [LARGE SCALE GENOMIC DNA]</scope>
    <source>
        <strain evidence="2 3">R89-1</strain>
    </source>
</reference>
<evidence type="ECO:0000313" key="2">
    <source>
        <dbReference type="EMBL" id="KXG86326.1"/>
    </source>
</evidence>
<sequence length="182" mass="20518">MRDETAYEMERDFLSPVDSKAASALNSLKQGEALSEAQRGAWSMFIASLICRMPEDVRLIKQMLAELGRGTAPSLRRFYDASIPFAFYLCWLSSDFINNQLPSTGHVVAAAAYIYLGFVGLWAYRILFSYTKWAFPLVEITDQSTRPALHRKVCWAIICVVSGKVFWDVADPILSIRGMLAF</sequence>
<evidence type="ECO:0000256" key="1">
    <source>
        <dbReference type="SAM" id="Phobius"/>
    </source>
</evidence>
<dbReference type="AlphaFoldDB" id="A0A135P4J2"/>
<keyword evidence="1" id="KW-1133">Transmembrane helix</keyword>
<keyword evidence="1" id="KW-0472">Membrane</keyword>
<keyword evidence="1" id="KW-0812">Transmembrane</keyword>
<evidence type="ECO:0000313" key="3">
    <source>
        <dbReference type="Proteomes" id="UP000070498"/>
    </source>
</evidence>
<proteinExistence type="predicted"/>
<organism evidence="2 3">
    <name type="scientific">Agrobacterium bohemicum</name>
    <dbReference type="NCBI Taxonomy" id="2052828"/>
    <lineage>
        <taxon>Bacteria</taxon>
        <taxon>Pseudomonadati</taxon>
        <taxon>Pseudomonadota</taxon>
        <taxon>Alphaproteobacteria</taxon>
        <taxon>Hyphomicrobiales</taxon>
        <taxon>Rhizobiaceae</taxon>
        <taxon>Rhizobium/Agrobacterium group</taxon>
        <taxon>Agrobacterium</taxon>
    </lineage>
</organism>
<dbReference type="Proteomes" id="UP000070498">
    <property type="component" value="Unassembled WGS sequence"/>
</dbReference>
<comment type="caution">
    <text evidence="2">The sequence shown here is derived from an EMBL/GenBank/DDBJ whole genome shotgun (WGS) entry which is preliminary data.</text>
</comment>
<dbReference type="EMBL" id="LNUW01000017">
    <property type="protein sequence ID" value="KXG86326.1"/>
    <property type="molecule type" value="Genomic_DNA"/>
</dbReference>
<protein>
    <submittedName>
        <fullName evidence="2">Uncharacterized protein</fullName>
    </submittedName>
</protein>
<gene>
    <name evidence="2" type="ORF">ATO67_22085</name>
</gene>
<feature type="transmembrane region" description="Helical" evidence="1">
    <location>
        <begin position="103"/>
        <end position="124"/>
    </location>
</feature>